<accession>R7UW06</accession>
<organism evidence="10">
    <name type="scientific">Capitella teleta</name>
    <name type="common">Polychaete worm</name>
    <dbReference type="NCBI Taxonomy" id="283909"/>
    <lineage>
        <taxon>Eukaryota</taxon>
        <taxon>Metazoa</taxon>
        <taxon>Spiralia</taxon>
        <taxon>Lophotrochozoa</taxon>
        <taxon>Annelida</taxon>
        <taxon>Polychaeta</taxon>
        <taxon>Sedentaria</taxon>
        <taxon>Scolecida</taxon>
        <taxon>Capitellidae</taxon>
        <taxon>Capitella</taxon>
    </lineage>
</organism>
<feature type="transmembrane region" description="Helical" evidence="8">
    <location>
        <begin position="83"/>
        <end position="106"/>
    </location>
</feature>
<feature type="transmembrane region" description="Helical" evidence="8">
    <location>
        <begin position="356"/>
        <end position="378"/>
    </location>
</feature>
<proteinExistence type="inferred from homology"/>
<evidence type="ECO:0000313" key="12">
    <source>
        <dbReference type="Proteomes" id="UP000014760"/>
    </source>
</evidence>
<name>R7UW06_CAPTE</name>
<dbReference type="Gene3D" id="1.20.1250.20">
    <property type="entry name" value="MFS general substrate transporter like domains"/>
    <property type="match status" value="1"/>
</dbReference>
<feature type="transmembrane region" description="Helical" evidence="8">
    <location>
        <begin position="429"/>
        <end position="448"/>
    </location>
</feature>
<dbReference type="InterPro" id="IPR004156">
    <property type="entry name" value="OATP"/>
</dbReference>
<dbReference type="Pfam" id="PF03137">
    <property type="entry name" value="OATP"/>
    <property type="match status" value="1"/>
</dbReference>
<evidence type="ECO:0000313" key="11">
    <source>
        <dbReference type="EnsemblMetazoa" id="CapteP116572"/>
    </source>
</evidence>
<dbReference type="InterPro" id="IPR036058">
    <property type="entry name" value="Kazal_dom_sf"/>
</dbReference>
<dbReference type="HOGENOM" id="CLU_008954_4_1_1"/>
<reference evidence="12" key="1">
    <citation type="submission" date="2012-12" db="EMBL/GenBank/DDBJ databases">
        <authorList>
            <person name="Hellsten U."/>
            <person name="Grimwood J."/>
            <person name="Chapman J.A."/>
            <person name="Shapiro H."/>
            <person name="Aerts A."/>
            <person name="Otillar R.P."/>
            <person name="Terry A.Y."/>
            <person name="Boore J.L."/>
            <person name="Simakov O."/>
            <person name="Marletaz F."/>
            <person name="Cho S.-J."/>
            <person name="Edsinger-Gonzales E."/>
            <person name="Havlak P."/>
            <person name="Kuo D.-H."/>
            <person name="Larsson T."/>
            <person name="Lv J."/>
            <person name="Arendt D."/>
            <person name="Savage R."/>
            <person name="Osoegawa K."/>
            <person name="de Jong P."/>
            <person name="Lindberg D.R."/>
            <person name="Seaver E.C."/>
            <person name="Weisblat D.A."/>
            <person name="Putnam N.H."/>
            <person name="Grigoriev I.V."/>
            <person name="Rokhsar D.S."/>
        </authorList>
    </citation>
    <scope>NUCLEOTIDE SEQUENCE</scope>
    <source>
        <strain evidence="12">I ESC-2004</strain>
    </source>
</reference>
<keyword evidence="12" id="KW-1185">Reference proteome</keyword>
<dbReference type="SUPFAM" id="SSF103473">
    <property type="entry name" value="MFS general substrate transporter"/>
    <property type="match status" value="1"/>
</dbReference>
<keyword evidence="8" id="KW-0813">Transport</keyword>
<evidence type="ECO:0000256" key="2">
    <source>
        <dbReference type="ARBA" id="ARBA00009657"/>
    </source>
</evidence>
<dbReference type="EnsemblMetazoa" id="CapteT116572">
    <property type="protein sequence ID" value="CapteP116572"/>
    <property type="gene ID" value="CapteG116572"/>
</dbReference>
<keyword evidence="5 8" id="KW-1133">Transmembrane helix</keyword>
<dbReference type="SUPFAM" id="SSF100895">
    <property type="entry name" value="Kazal-type serine protease inhibitors"/>
    <property type="match status" value="1"/>
</dbReference>
<feature type="transmembrane region" description="Helical" evidence="8">
    <location>
        <begin position="549"/>
        <end position="572"/>
    </location>
</feature>
<dbReference type="EMBL" id="KB297448">
    <property type="protein sequence ID" value="ELU10514.1"/>
    <property type="molecule type" value="Genomic_DNA"/>
</dbReference>
<dbReference type="GO" id="GO:0015347">
    <property type="term" value="F:sodium-independent organic anion transmembrane transporter activity"/>
    <property type="evidence" value="ECO:0007669"/>
    <property type="project" value="TreeGrafter"/>
</dbReference>
<evidence type="ECO:0000256" key="3">
    <source>
        <dbReference type="ARBA" id="ARBA00022475"/>
    </source>
</evidence>
<dbReference type="FunCoup" id="R7UW06">
    <property type="interactions" value="124"/>
</dbReference>
<evidence type="ECO:0000256" key="5">
    <source>
        <dbReference type="ARBA" id="ARBA00022989"/>
    </source>
</evidence>
<feature type="transmembrane region" description="Helical" evidence="8">
    <location>
        <begin position="271"/>
        <end position="295"/>
    </location>
</feature>
<feature type="transmembrane region" description="Helical" evidence="8">
    <location>
        <begin position="398"/>
        <end position="417"/>
    </location>
</feature>
<dbReference type="PANTHER" id="PTHR11388:SF142">
    <property type="entry name" value="SOLUTE CARRIER ORGANIC ANION TRANSPORTER FAMILY MEMBER 5A1"/>
    <property type="match status" value="1"/>
</dbReference>
<feature type="non-terminal residue" evidence="10">
    <location>
        <position position="663"/>
    </location>
</feature>
<evidence type="ECO:0000256" key="6">
    <source>
        <dbReference type="ARBA" id="ARBA00023136"/>
    </source>
</evidence>
<reference evidence="10 12" key="2">
    <citation type="journal article" date="2013" name="Nature">
        <title>Insights into bilaterian evolution from three spiralian genomes.</title>
        <authorList>
            <person name="Simakov O."/>
            <person name="Marletaz F."/>
            <person name="Cho S.J."/>
            <person name="Edsinger-Gonzales E."/>
            <person name="Havlak P."/>
            <person name="Hellsten U."/>
            <person name="Kuo D.H."/>
            <person name="Larsson T."/>
            <person name="Lv J."/>
            <person name="Arendt D."/>
            <person name="Savage R."/>
            <person name="Osoegawa K."/>
            <person name="de Jong P."/>
            <person name="Grimwood J."/>
            <person name="Chapman J.A."/>
            <person name="Shapiro H."/>
            <person name="Aerts A."/>
            <person name="Otillar R.P."/>
            <person name="Terry A.Y."/>
            <person name="Boore J.L."/>
            <person name="Grigoriev I.V."/>
            <person name="Lindberg D.R."/>
            <person name="Seaver E.C."/>
            <person name="Weisblat D.A."/>
            <person name="Putnam N.H."/>
            <person name="Rokhsar D.S."/>
        </authorList>
    </citation>
    <scope>NUCLEOTIDE SEQUENCE</scope>
    <source>
        <strain evidence="10 12">I ESC-2004</strain>
    </source>
</reference>
<feature type="transmembrane region" description="Helical" evidence="8">
    <location>
        <begin position="640"/>
        <end position="662"/>
    </location>
</feature>
<dbReference type="OrthoDB" id="5062115at2759"/>
<dbReference type="NCBIfam" id="TIGR00805">
    <property type="entry name" value="oat"/>
    <property type="match status" value="1"/>
</dbReference>
<evidence type="ECO:0000256" key="8">
    <source>
        <dbReference type="RuleBase" id="RU362056"/>
    </source>
</evidence>
<keyword evidence="7" id="KW-1015">Disulfide bond</keyword>
<dbReference type="GO" id="GO:0043252">
    <property type="term" value="P:sodium-independent organic anion transport"/>
    <property type="evidence" value="ECO:0007669"/>
    <property type="project" value="TreeGrafter"/>
</dbReference>
<feature type="transmembrane region" description="Helical" evidence="8">
    <location>
        <begin position="184"/>
        <end position="212"/>
    </location>
</feature>
<evidence type="ECO:0000256" key="4">
    <source>
        <dbReference type="ARBA" id="ARBA00022692"/>
    </source>
</evidence>
<comment type="subcellular location">
    <subcellularLocation>
        <location evidence="1 8">Cell membrane</location>
        <topology evidence="1 8">Multi-pass membrane protein</topology>
    </subcellularLocation>
</comment>
<evidence type="ECO:0000256" key="7">
    <source>
        <dbReference type="ARBA" id="ARBA00023157"/>
    </source>
</evidence>
<evidence type="ECO:0000259" key="9">
    <source>
        <dbReference type="PROSITE" id="PS51465"/>
    </source>
</evidence>
<feature type="transmembrane region" description="Helical" evidence="8">
    <location>
        <begin position="50"/>
        <end position="71"/>
    </location>
</feature>
<feature type="transmembrane region" description="Helical" evidence="8">
    <location>
        <begin position="118"/>
        <end position="138"/>
    </location>
</feature>
<dbReference type="GO" id="GO:0006811">
    <property type="term" value="P:monoatomic ion transport"/>
    <property type="evidence" value="ECO:0007669"/>
    <property type="project" value="UniProtKB-KW"/>
</dbReference>
<dbReference type="PANTHER" id="PTHR11388">
    <property type="entry name" value="ORGANIC ANION TRANSPORTER"/>
    <property type="match status" value="1"/>
</dbReference>
<evidence type="ECO:0000313" key="10">
    <source>
        <dbReference type="EMBL" id="ELU10514.1"/>
    </source>
</evidence>
<keyword evidence="4 8" id="KW-0812">Transmembrane</keyword>
<sequence length="663" mass="71641">MIKGDAPPQRPNEDVDARLQQAGIRLSHDDECGFGRCRPKCLQACANIQMFIFICCLLSSTSSALTAGYLSSVITTIEKRFDIGSFISGLIAASVEVGCIVSVLFVSYFGGKGHIPTWLGIGAAFQGLGALIFALPHVTAQRYSVSGNVNSTHEENMCGSNPSPVVAEEVADGSECQSLESGSISYVFILMLAQLLIGSGGSPIFTLGTTYIDNHVTKCKAPSYIAFIYATGALGPVLGFALGALMLQFYVDFFTIDTESLNLTPDDPRWVGAWWGGFVICGGMLLLVAMPFFGFPRMLSRETRRLIQEDEAYLQRLLDMGVVKDKEREMDSNSAGYGKDIKELPRAFQRLLKNPIFLITCLGICCEVCIVSGFVVFLPKYLETQFTLSKSVANLLTGGIAVPGAVLGILLGGYLVRRFQLTRKGAAQLTLALNVVALTGYGLFFILGCGNLEMAGASVPYPNSTLSPTGIELSSQCNDACHCASNFVEPVCGSDGVTYFSPCHAGCSQKMQAMAYKWQNYTDCSCIDRSNGGAAMATNGPCPRDCQTLVPFMMMVFLMTFVVSCTQMPLLMITLRSVAEEERAFALGLQFVILRLLAYIPSPILFGSVIDSSCTVWKTKCGGLRGSCLLYDLVMFRHKFVGVAAALKLAAAGFFVCVWFLLR</sequence>
<protein>
    <recommendedName>
        <fullName evidence="8">Solute carrier organic anion transporter family member</fullName>
    </recommendedName>
</protein>
<reference evidence="11" key="3">
    <citation type="submission" date="2015-06" db="UniProtKB">
        <authorList>
            <consortium name="EnsemblMetazoa"/>
        </authorList>
    </citation>
    <scope>IDENTIFICATION</scope>
</reference>
<feature type="transmembrane region" description="Helical" evidence="8">
    <location>
        <begin position="224"/>
        <end position="251"/>
    </location>
</feature>
<keyword evidence="3" id="KW-1003">Cell membrane</keyword>
<dbReference type="AlphaFoldDB" id="R7UW06"/>
<gene>
    <name evidence="10" type="ORF">CAPTEDRAFT_116572</name>
</gene>
<keyword evidence="8" id="KW-0406">Ion transport</keyword>
<dbReference type="PROSITE" id="PS51465">
    <property type="entry name" value="KAZAL_2"/>
    <property type="match status" value="1"/>
</dbReference>
<feature type="transmembrane region" description="Helical" evidence="8">
    <location>
        <begin position="584"/>
        <end position="602"/>
    </location>
</feature>
<evidence type="ECO:0000256" key="1">
    <source>
        <dbReference type="ARBA" id="ARBA00004651"/>
    </source>
</evidence>
<dbReference type="Gene3D" id="3.30.60.30">
    <property type="match status" value="1"/>
</dbReference>
<dbReference type="OMA" id="CMELIIV"/>
<dbReference type="EMBL" id="AMQN01006040">
    <property type="status" value="NOT_ANNOTATED_CDS"/>
    <property type="molecule type" value="Genomic_DNA"/>
</dbReference>
<dbReference type="Proteomes" id="UP000014760">
    <property type="component" value="Unassembled WGS sequence"/>
</dbReference>
<feature type="domain" description="Kazal-like" evidence="9">
    <location>
        <begin position="471"/>
        <end position="528"/>
    </location>
</feature>
<dbReference type="GO" id="GO:0016323">
    <property type="term" value="C:basolateral plasma membrane"/>
    <property type="evidence" value="ECO:0007669"/>
    <property type="project" value="TreeGrafter"/>
</dbReference>
<comment type="similarity">
    <text evidence="2 8">Belongs to the organo anion transporter (TC 2.A.60) family.</text>
</comment>
<dbReference type="InterPro" id="IPR002350">
    <property type="entry name" value="Kazal_dom"/>
</dbReference>
<keyword evidence="6 8" id="KW-0472">Membrane</keyword>
<dbReference type="Pfam" id="PF07648">
    <property type="entry name" value="Kazal_2"/>
    <property type="match status" value="1"/>
</dbReference>
<dbReference type="InterPro" id="IPR036259">
    <property type="entry name" value="MFS_trans_sf"/>
</dbReference>